<keyword evidence="4" id="KW-0067">ATP-binding</keyword>
<accession>S4P7J8</accession>
<feature type="domain" description="MCM AAA-lid" evidence="8">
    <location>
        <begin position="1"/>
        <end position="33"/>
    </location>
</feature>
<dbReference type="FunFam" id="1.20.58.870:FF:000001">
    <property type="entry name" value="DNA helicase"/>
    <property type="match status" value="1"/>
</dbReference>
<dbReference type="Gene3D" id="3.40.50.300">
    <property type="entry name" value="P-loop containing nucleotide triphosphate hydrolases"/>
    <property type="match status" value="1"/>
</dbReference>
<comment type="similarity">
    <text evidence="2">Belongs to the MCM family.</text>
</comment>
<organism evidence="10">
    <name type="scientific">Pararge aegeria</name>
    <name type="common">speckled wood butterfly</name>
    <dbReference type="NCBI Taxonomy" id="116150"/>
    <lineage>
        <taxon>Eukaryota</taxon>
        <taxon>Metazoa</taxon>
        <taxon>Ecdysozoa</taxon>
        <taxon>Arthropoda</taxon>
        <taxon>Hexapoda</taxon>
        <taxon>Insecta</taxon>
        <taxon>Pterygota</taxon>
        <taxon>Neoptera</taxon>
        <taxon>Endopterygota</taxon>
        <taxon>Lepidoptera</taxon>
        <taxon>Glossata</taxon>
        <taxon>Ditrysia</taxon>
        <taxon>Papilionoidea</taxon>
        <taxon>Nymphalidae</taxon>
        <taxon>Satyrinae</taxon>
        <taxon>Satyrini</taxon>
        <taxon>Parargina</taxon>
        <taxon>Pararge</taxon>
    </lineage>
</organism>
<reference evidence="10" key="2">
    <citation type="submission" date="2013-05" db="EMBL/GenBank/DDBJ databases">
        <authorList>
            <person name="Carter J.-M."/>
            <person name="Baker S.C."/>
            <person name="Pink R."/>
            <person name="Carter D.R.F."/>
            <person name="Collins A."/>
            <person name="Tomlin J."/>
            <person name="Gibbs M."/>
            <person name="Breuker C.J."/>
        </authorList>
    </citation>
    <scope>NUCLEOTIDE SEQUENCE</scope>
    <source>
        <tissue evidence="10">Ovary</tissue>
    </source>
</reference>
<dbReference type="InterPro" id="IPR041562">
    <property type="entry name" value="MCM_lid"/>
</dbReference>
<protein>
    <submittedName>
        <fullName evidence="10">Minichromosome maintenance 6</fullName>
    </submittedName>
</protein>
<sequence>MVRLAEALAKMHCSGHVTPNHVHEAHRLLNKSIIRVEQPDIHLDEEDPQYEPSMDVDQDTPNGTNGEEPVNGDQAPKKKLTLSFEEYKSLSNMLVVFMRKEEVEAESKGEESSGMRKSAVVSWYLEQLVSQGHIESEDELLERKTLVEKVIDRLMYHDQVIIPLQTTGLKSTQKSSEQEVEDDPLLVVHPNYVVDA</sequence>
<evidence type="ECO:0000256" key="3">
    <source>
        <dbReference type="ARBA" id="ARBA00022705"/>
    </source>
</evidence>
<comment type="subcellular location">
    <subcellularLocation>
        <location evidence="1">Nucleus</location>
    </subcellularLocation>
</comment>
<evidence type="ECO:0000313" key="10">
    <source>
        <dbReference type="EMBL" id="JAA87996.1"/>
    </source>
</evidence>
<evidence type="ECO:0000256" key="4">
    <source>
        <dbReference type="ARBA" id="ARBA00022806"/>
    </source>
</evidence>
<keyword evidence="3" id="KW-0235">DNA replication</keyword>
<proteinExistence type="inferred from homology"/>
<dbReference type="InterPro" id="IPR027417">
    <property type="entry name" value="P-loop_NTPase"/>
</dbReference>
<dbReference type="GO" id="GO:0006260">
    <property type="term" value="P:DNA replication"/>
    <property type="evidence" value="ECO:0007669"/>
    <property type="project" value="UniProtKB-KW"/>
</dbReference>
<keyword evidence="5" id="KW-0539">Nucleus</keyword>
<keyword evidence="6" id="KW-0131">Cell cycle</keyword>
<dbReference type="Pfam" id="PF17855">
    <property type="entry name" value="MCM_lid"/>
    <property type="match status" value="1"/>
</dbReference>
<feature type="region of interest" description="Disordered" evidence="7">
    <location>
        <begin position="41"/>
        <end position="77"/>
    </location>
</feature>
<reference evidence="10" key="1">
    <citation type="journal article" date="2013" name="BMC Genomics">
        <title>Unscrambling butterfly oogenesis.</title>
        <authorList>
            <person name="Carter J.M."/>
            <person name="Baker S.C."/>
            <person name="Pink R."/>
            <person name="Carter D.R."/>
            <person name="Collins A."/>
            <person name="Tomlin J."/>
            <person name="Gibbs M."/>
            <person name="Breuker C.J."/>
        </authorList>
    </citation>
    <scope>NUCLEOTIDE SEQUENCE</scope>
    <source>
        <tissue evidence="10">Ovary</tissue>
    </source>
</reference>
<feature type="domain" description="Mcm6 C-terminal winged-helix" evidence="9">
    <location>
        <begin position="78"/>
        <end position="193"/>
    </location>
</feature>
<dbReference type="AlphaFoldDB" id="S4P7J8"/>
<dbReference type="InterPro" id="IPR041024">
    <property type="entry name" value="Mcm6_C"/>
</dbReference>
<dbReference type="EMBL" id="GAIX01004564">
    <property type="protein sequence ID" value="JAA87996.1"/>
    <property type="molecule type" value="Transcribed_RNA"/>
</dbReference>
<dbReference type="Pfam" id="PF18263">
    <property type="entry name" value="WHD_MCM6"/>
    <property type="match status" value="1"/>
</dbReference>
<keyword evidence="4" id="KW-0378">Hydrolase</keyword>
<evidence type="ECO:0000259" key="8">
    <source>
        <dbReference type="Pfam" id="PF17855"/>
    </source>
</evidence>
<dbReference type="GO" id="GO:0005634">
    <property type="term" value="C:nucleus"/>
    <property type="evidence" value="ECO:0007669"/>
    <property type="project" value="UniProtKB-SubCell"/>
</dbReference>
<evidence type="ECO:0000256" key="7">
    <source>
        <dbReference type="SAM" id="MobiDB-lite"/>
    </source>
</evidence>
<evidence type="ECO:0000259" key="9">
    <source>
        <dbReference type="Pfam" id="PF18263"/>
    </source>
</evidence>
<evidence type="ECO:0000256" key="2">
    <source>
        <dbReference type="ARBA" id="ARBA00008010"/>
    </source>
</evidence>
<feature type="compositionally biased region" description="Acidic residues" evidence="7">
    <location>
        <begin position="43"/>
        <end position="58"/>
    </location>
</feature>
<evidence type="ECO:0000256" key="5">
    <source>
        <dbReference type="ARBA" id="ARBA00023242"/>
    </source>
</evidence>
<dbReference type="GO" id="GO:0004386">
    <property type="term" value="F:helicase activity"/>
    <property type="evidence" value="ECO:0007669"/>
    <property type="project" value="UniProtKB-KW"/>
</dbReference>
<dbReference type="Gene3D" id="1.20.58.870">
    <property type="match status" value="1"/>
</dbReference>
<name>S4P7J8_9NEOP</name>
<keyword evidence="4" id="KW-0347">Helicase</keyword>
<evidence type="ECO:0000256" key="6">
    <source>
        <dbReference type="ARBA" id="ARBA00023306"/>
    </source>
</evidence>
<keyword evidence="4" id="KW-0547">Nucleotide-binding</keyword>
<evidence type="ECO:0000256" key="1">
    <source>
        <dbReference type="ARBA" id="ARBA00004123"/>
    </source>
</evidence>